<dbReference type="PANTHER" id="PTHR32347">
    <property type="entry name" value="EFFLUX SYSTEM COMPONENT YKNX-RELATED"/>
    <property type="match status" value="1"/>
</dbReference>
<evidence type="ECO:0000259" key="6">
    <source>
        <dbReference type="Pfam" id="PF25954"/>
    </source>
</evidence>
<sequence length="458" mass="48236">MSSRVQALRLDAAEMPSSAGSAVPRYVAMGVVAALLIGGWVSGTTATIWKSWFGPFPVPSHTAMLYDPVDAELSLTGYTEASQTAEVAPRIAGTIVSLPIEEGDRVEVGQVIAVLDREEFAPDLLQAQASVSMAKAQRDELVLGSREEEVAQAEANLAKAESALHNARRAFERADSISDVISPAELDKAESAFKSAEATVEQLTHAVGLLKKGPRAERIAAADAEVQRAEAVLAKAEYVVNATDITSPLTGTVIERRATLGARVVPGPMVGPGSSLILCTIADLSKIEAVVDIPESQAGDVQIGQPCLITTEAHTGREFHGEVAWLSPVYNRQRGVRAARVTVDNEEGLVLPDMTCRVRVLGAAAPEDTAPKLLVPASLVVVGQEGGERVLIEADGRAAWADIKTEPFDGDRKGLPPAMDGVDFVEVTSGLEEGAVVLDAANSRIRPGQPVEPVPVSL</sequence>
<comment type="subcellular location">
    <subcellularLocation>
        <location evidence="1">Cell envelope</location>
    </subcellularLocation>
</comment>
<name>A0A5C5ZRC1_9BACT</name>
<keyword evidence="4" id="KW-0812">Transmembrane</keyword>
<dbReference type="Gene3D" id="1.10.287.470">
    <property type="entry name" value="Helix hairpin bin"/>
    <property type="match status" value="2"/>
</dbReference>
<protein>
    <submittedName>
        <fullName evidence="7">Macrolide export protein MacA</fullName>
    </submittedName>
</protein>
<keyword evidence="4" id="KW-1133">Transmembrane helix</keyword>
<organism evidence="7 8">
    <name type="scientific">Pseudobythopirellula maris</name>
    <dbReference type="NCBI Taxonomy" id="2527991"/>
    <lineage>
        <taxon>Bacteria</taxon>
        <taxon>Pseudomonadati</taxon>
        <taxon>Planctomycetota</taxon>
        <taxon>Planctomycetia</taxon>
        <taxon>Pirellulales</taxon>
        <taxon>Lacipirellulaceae</taxon>
        <taxon>Pseudobythopirellula</taxon>
    </lineage>
</organism>
<feature type="domain" description="CusB-like beta-barrel" evidence="6">
    <location>
        <begin position="290"/>
        <end position="361"/>
    </location>
</feature>
<feature type="domain" description="YbhG-like alpha-helical hairpin" evidence="5">
    <location>
        <begin position="115"/>
        <end position="239"/>
    </location>
</feature>
<dbReference type="AlphaFoldDB" id="A0A5C5ZRC1"/>
<proteinExistence type="predicted"/>
<dbReference type="PANTHER" id="PTHR32347:SF23">
    <property type="entry name" value="BLL5650 PROTEIN"/>
    <property type="match status" value="1"/>
</dbReference>
<dbReference type="Pfam" id="PF25881">
    <property type="entry name" value="HH_YBHG"/>
    <property type="match status" value="1"/>
</dbReference>
<reference evidence="7 8" key="1">
    <citation type="submission" date="2019-02" db="EMBL/GenBank/DDBJ databases">
        <title>Deep-cultivation of Planctomycetes and their phenomic and genomic characterization uncovers novel biology.</title>
        <authorList>
            <person name="Wiegand S."/>
            <person name="Jogler M."/>
            <person name="Boedeker C."/>
            <person name="Pinto D."/>
            <person name="Vollmers J."/>
            <person name="Rivas-Marin E."/>
            <person name="Kohn T."/>
            <person name="Peeters S.H."/>
            <person name="Heuer A."/>
            <person name="Rast P."/>
            <person name="Oberbeckmann S."/>
            <person name="Bunk B."/>
            <person name="Jeske O."/>
            <person name="Meyerdierks A."/>
            <person name="Storesund J.E."/>
            <person name="Kallscheuer N."/>
            <person name="Luecker S."/>
            <person name="Lage O.M."/>
            <person name="Pohl T."/>
            <person name="Merkel B.J."/>
            <person name="Hornburger P."/>
            <person name="Mueller R.-W."/>
            <person name="Bruemmer F."/>
            <person name="Labrenz M."/>
            <person name="Spormann A.M."/>
            <person name="Op Den Camp H."/>
            <person name="Overmann J."/>
            <person name="Amann R."/>
            <person name="Jetten M.S.M."/>
            <person name="Mascher T."/>
            <person name="Medema M.H."/>
            <person name="Devos D.P."/>
            <person name="Kaster A.-K."/>
            <person name="Ovreas L."/>
            <person name="Rohde M."/>
            <person name="Galperin M.Y."/>
            <person name="Jogler C."/>
        </authorList>
    </citation>
    <scope>NUCLEOTIDE SEQUENCE [LARGE SCALE GENOMIC DNA]</scope>
    <source>
        <strain evidence="7 8">Mal64</strain>
    </source>
</reference>
<evidence type="ECO:0000256" key="4">
    <source>
        <dbReference type="SAM" id="Phobius"/>
    </source>
</evidence>
<dbReference type="InterPro" id="IPR050465">
    <property type="entry name" value="UPF0194_transport"/>
</dbReference>
<evidence type="ECO:0000313" key="8">
    <source>
        <dbReference type="Proteomes" id="UP000315440"/>
    </source>
</evidence>
<dbReference type="Pfam" id="PF25954">
    <property type="entry name" value="Beta-barrel_RND_2"/>
    <property type="match status" value="1"/>
</dbReference>
<feature type="coiled-coil region" evidence="3">
    <location>
        <begin position="143"/>
        <end position="206"/>
    </location>
</feature>
<dbReference type="InterPro" id="IPR058792">
    <property type="entry name" value="Beta-barrel_RND_2"/>
</dbReference>
<evidence type="ECO:0000259" key="5">
    <source>
        <dbReference type="Pfam" id="PF25881"/>
    </source>
</evidence>
<keyword evidence="4" id="KW-0472">Membrane</keyword>
<comment type="caution">
    <text evidence="7">The sequence shown here is derived from an EMBL/GenBank/DDBJ whole genome shotgun (WGS) entry which is preliminary data.</text>
</comment>
<dbReference type="SUPFAM" id="SSF111369">
    <property type="entry name" value="HlyD-like secretion proteins"/>
    <property type="match status" value="2"/>
</dbReference>
<keyword evidence="2 3" id="KW-0175">Coiled coil</keyword>
<accession>A0A5C5ZRC1</accession>
<evidence type="ECO:0000256" key="3">
    <source>
        <dbReference type="SAM" id="Coils"/>
    </source>
</evidence>
<dbReference type="GO" id="GO:0030313">
    <property type="term" value="C:cell envelope"/>
    <property type="evidence" value="ECO:0007669"/>
    <property type="project" value="UniProtKB-SubCell"/>
</dbReference>
<dbReference type="EMBL" id="SJPQ01000001">
    <property type="protein sequence ID" value="TWT89840.1"/>
    <property type="molecule type" value="Genomic_DNA"/>
</dbReference>
<gene>
    <name evidence="7" type="primary">macA</name>
    <name evidence="7" type="ORF">Mal64_02210</name>
</gene>
<dbReference type="Proteomes" id="UP000315440">
    <property type="component" value="Unassembled WGS sequence"/>
</dbReference>
<evidence type="ECO:0000256" key="2">
    <source>
        <dbReference type="ARBA" id="ARBA00023054"/>
    </source>
</evidence>
<feature type="transmembrane region" description="Helical" evidence="4">
    <location>
        <begin position="26"/>
        <end position="49"/>
    </location>
</feature>
<keyword evidence="8" id="KW-1185">Reference proteome</keyword>
<dbReference type="Gene3D" id="2.40.50.100">
    <property type="match status" value="1"/>
</dbReference>
<dbReference type="InterPro" id="IPR059052">
    <property type="entry name" value="HH_YbhG-like"/>
</dbReference>
<dbReference type="Gene3D" id="2.40.30.170">
    <property type="match status" value="1"/>
</dbReference>
<evidence type="ECO:0000313" key="7">
    <source>
        <dbReference type="EMBL" id="TWT89840.1"/>
    </source>
</evidence>
<evidence type="ECO:0000256" key="1">
    <source>
        <dbReference type="ARBA" id="ARBA00004196"/>
    </source>
</evidence>